<dbReference type="SMART" id="SM00212">
    <property type="entry name" value="UBCc"/>
    <property type="match status" value="1"/>
</dbReference>
<feature type="compositionally biased region" description="Pro residues" evidence="5">
    <location>
        <begin position="672"/>
        <end position="682"/>
    </location>
</feature>
<keyword evidence="1" id="KW-0328">Glycosyltransferase</keyword>
<feature type="region of interest" description="Disordered" evidence="5">
    <location>
        <begin position="1107"/>
        <end position="1131"/>
    </location>
</feature>
<dbReference type="OrthoDB" id="109543at2759"/>
<dbReference type="CDD" id="cd23802">
    <property type="entry name" value="UBCc_UBE2Q"/>
    <property type="match status" value="1"/>
</dbReference>
<keyword evidence="4" id="KW-0520">NAD</keyword>
<organism evidence="7 8">
    <name type="scientific">Mycena venus</name>
    <dbReference type="NCBI Taxonomy" id="2733690"/>
    <lineage>
        <taxon>Eukaryota</taxon>
        <taxon>Fungi</taxon>
        <taxon>Dikarya</taxon>
        <taxon>Basidiomycota</taxon>
        <taxon>Agaricomycotina</taxon>
        <taxon>Agaricomycetes</taxon>
        <taxon>Agaricomycetidae</taxon>
        <taxon>Agaricales</taxon>
        <taxon>Marasmiineae</taxon>
        <taxon>Mycenaceae</taxon>
        <taxon>Mycena</taxon>
    </lineage>
</organism>
<gene>
    <name evidence="7" type="ORF">MVEN_00895800</name>
</gene>
<dbReference type="Pfam" id="PF00644">
    <property type="entry name" value="PARP"/>
    <property type="match status" value="1"/>
</dbReference>
<dbReference type="InterPro" id="IPR012317">
    <property type="entry name" value="Poly(ADP-ribose)pol_cat_dom"/>
</dbReference>
<dbReference type="InterPro" id="IPR000608">
    <property type="entry name" value="UBC"/>
</dbReference>
<dbReference type="GO" id="GO:0003950">
    <property type="term" value="F:NAD+ poly-ADP-ribosyltransferase activity"/>
    <property type="evidence" value="ECO:0007669"/>
    <property type="project" value="InterPro"/>
</dbReference>
<proteinExistence type="predicted"/>
<evidence type="ECO:0000256" key="1">
    <source>
        <dbReference type="ARBA" id="ARBA00022676"/>
    </source>
</evidence>
<feature type="region of interest" description="Disordered" evidence="5">
    <location>
        <begin position="1072"/>
        <end position="1095"/>
    </location>
</feature>
<evidence type="ECO:0000256" key="3">
    <source>
        <dbReference type="ARBA" id="ARBA00022695"/>
    </source>
</evidence>
<feature type="region of interest" description="Disordered" evidence="5">
    <location>
        <begin position="1"/>
        <end position="55"/>
    </location>
</feature>
<comment type="caution">
    <text evidence="7">The sequence shown here is derived from an EMBL/GenBank/DDBJ whole genome shotgun (WGS) entry which is preliminary data.</text>
</comment>
<dbReference type="Gene3D" id="3.10.110.10">
    <property type="entry name" value="Ubiquitin Conjugating Enzyme"/>
    <property type="match status" value="1"/>
</dbReference>
<evidence type="ECO:0000259" key="6">
    <source>
        <dbReference type="PROSITE" id="PS50127"/>
    </source>
</evidence>
<feature type="compositionally biased region" description="Polar residues" evidence="5">
    <location>
        <begin position="31"/>
        <end position="47"/>
    </location>
</feature>
<dbReference type="PANTHER" id="PTHR21328">
    <property type="entry name" value="POLY ADP-RIBOSE POLYMERASE FAMILY, MEMBER PARP"/>
    <property type="match status" value="1"/>
</dbReference>
<feature type="compositionally biased region" description="Low complexity" evidence="5">
    <location>
        <begin position="1107"/>
        <end position="1121"/>
    </location>
</feature>
<feature type="compositionally biased region" description="Low complexity" evidence="5">
    <location>
        <begin position="683"/>
        <end position="701"/>
    </location>
</feature>
<evidence type="ECO:0000256" key="2">
    <source>
        <dbReference type="ARBA" id="ARBA00022679"/>
    </source>
</evidence>
<dbReference type="InterPro" id="IPR016135">
    <property type="entry name" value="UBQ-conjugating_enzyme/RWD"/>
</dbReference>
<accession>A0A8H7D4H2</accession>
<dbReference type="InterPro" id="IPR051838">
    <property type="entry name" value="ARTD_PARP"/>
</dbReference>
<keyword evidence="2" id="KW-0808">Transferase</keyword>
<dbReference type="SUPFAM" id="SSF56399">
    <property type="entry name" value="ADP-ribosylation"/>
    <property type="match status" value="1"/>
</dbReference>
<evidence type="ECO:0000256" key="5">
    <source>
        <dbReference type="SAM" id="MobiDB-lite"/>
    </source>
</evidence>
<evidence type="ECO:0000313" key="8">
    <source>
        <dbReference type="Proteomes" id="UP000620124"/>
    </source>
</evidence>
<keyword evidence="3" id="KW-0548">Nucleotidyltransferase</keyword>
<sequence length="1338" mass="144529">MAPGARSQRSIPPTNKNEIIVVDSDSDSDNARSSTKNKSRGAATSSNKRQKTMNIPIDEDIVMLDAPPTPPASVAQSSALKNANLKGRKRFKADFDDLKAQGLELGGLAINKIRPGDDEGMIDIVVVDRTKDDKRVVGCNIMITDTSEYPKQHTIITYTDDTDLPSHVSSALSGLESGRAVPIAEALEGLLIALGGGKPAKTDKGKAKPLAAVKGKSFATAASDGSDAEDDEEDYDDAYFPDDDFHLGGSSGGGGGNVEKDKVVNRMQRDFLEIVSSEYRPGLIPFVPTSAAASFDPAADFALSVSIPTVQLTETIPAQALVAWDRRLLGNPRARHLVLLISGFGSGGGNVYPPLSAEGTYVRKGMQLRFQVGVCKRYKPARAHAVEAGRTAGGEGARGGALLDWGADPDAGVDDPFGGELSVDYGYLEGGLKDEEDAEDGEEDEGRFERFSLSSALENLLDAQLVKLIEIRRAYGVGWAGGGGGVCGGGEGAEGEGRGVGGVSEDKDEAALARLGTLPHDPLRELPKGEEINLPYTAFCYLIRRLTVRICVFLPPYFPPFPSLPLLSTPCASAISPPLAVRASLLFLPSAHPTILLVPRGSRFSLFGLKCIPNADAALFFLQLCTRYCLVCHNKLTAEFEALKPYVCDRPLCTYQYYAHNRGASLEVRPSFHPPLPHPANPSPSTKSSTTPRRSTSSSPSATPPPLKVSSTSPSPRAWPCASPPPDKARITTTPVNNYQMYQNPGAANAAATVPAVNYQVGLDGLVEFDQLPVEHMRASIAGLIDTLPSIDDMKRHLERKVKPGKSKPRLKEMENGSIIPAAWSILRWCVASCTAYLEEMSDEQCIQGVDSAWRQFRFSVGAPDAEAKFQKALQNATTTDANAKKYPSLYAFHGSALRNWHSIIRHGLWYRTVANGRAFGDGVYLAKEAQTSMGHYAAGGRACWRKSKLGPTSCVALAEVVNLPKQFVSSNPHFVVKDTEWIMCRYLLIKGLEAPAMDSSKGKKKSAIPLVKLDPAQTITLMSKALQVPQPGYQIGELVQQRRQELVEEDYDETDAFIFEERKQAPAAAEVIDISDDEPMPPPPPSKGKGKGSSFIATVSSALKGKGSSAASGSSSSAPAKGPPKDDWKHNADYVRRTIELLMPPPFESSPSATMAVQRELKTMLKEQDKAMTSPGGLKELGWYMPQEFMGDNLFQWIVEMHSFDETLPIAKDLKRENVNSLIFEIRFPPTYPIGPPFFRIITPRFLPFIQGGGGHVTGGGSICMDLLTSDGWLPSYSISAVLMQIKLAISNLDPRPARLASNWNTPYSVSESLVGFKRAAATHGWTVPEGLDKLVR</sequence>
<dbReference type="EMBL" id="JACAZI010000006">
    <property type="protein sequence ID" value="KAF7358453.1"/>
    <property type="molecule type" value="Genomic_DNA"/>
</dbReference>
<feature type="domain" description="UBC core" evidence="6">
    <location>
        <begin position="1153"/>
        <end position="1338"/>
    </location>
</feature>
<protein>
    <submittedName>
        <fullName evidence="7">UBIQUITIN-CONJUGAT-2 domain-containing protein</fullName>
    </submittedName>
</protein>
<dbReference type="SUPFAM" id="SSF54495">
    <property type="entry name" value="UBC-like"/>
    <property type="match status" value="1"/>
</dbReference>
<name>A0A8H7D4H2_9AGAR</name>
<evidence type="ECO:0000313" key="7">
    <source>
        <dbReference type="EMBL" id="KAF7358453.1"/>
    </source>
</evidence>
<feature type="compositionally biased region" description="Polar residues" evidence="5">
    <location>
        <begin position="7"/>
        <end position="17"/>
    </location>
</feature>
<dbReference type="PROSITE" id="PS50127">
    <property type="entry name" value="UBC_2"/>
    <property type="match status" value="1"/>
</dbReference>
<reference evidence="7" key="1">
    <citation type="submission" date="2020-05" db="EMBL/GenBank/DDBJ databases">
        <title>Mycena genomes resolve the evolution of fungal bioluminescence.</title>
        <authorList>
            <person name="Tsai I.J."/>
        </authorList>
    </citation>
    <scope>NUCLEOTIDE SEQUENCE</scope>
    <source>
        <strain evidence="7">CCC161011</strain>
    </source>
</reference>
<feature type="region of interest" description="Disordered" evidence="5">
    <location>
        <begin position="669"/>
        <end position="732"/>
    </location>
</feature>
<dbReference type="Proteomes" id="UP000620124">
    <property type="component" value="Unassembled WGS sequence"/>
</dbReference>
<dbReference type="GO" id="GO:0016779">
    <property type="term" value="F:nucleotidyltransferase activity"/>
    <property type="evidence" value="ECO:0007669"/>
    <property type="project" value="UniProtKB-KW"/>
</dbReference>
<keyword evidence="8" id="KW-1185">Reference proteome</keyword>
<dbReference type="Pfam" id="PF00179">
    <property type="entry name" value="UQ_con"/>
    <property type="match status" value="1"/>
</dbReference>
<evidence type="ECO:0000256" key="4">
    <source>
        <dbReference type="ARBA" id="ARBA00023027"/>
    </source>
</evidence>
<dbReference type="Gene3D" id="3.90.228.10">
    <property type="match status" value="1"/>
</dbReference>